<reference evidence="2 3" key="1">
    <citation type="submission" date="2016-10" db="EMBL/GenBank/DDBJ databases">
        <authorList>
            <person name="de Groot N.N."/>
        </authorList>
    </citation>
    <scope>NUCLEOTIDE SEQUENCE [LARGE SCALE GENOMIC DNA]</scope>
    <source>
        <strain evidence="2 3">JCM 10630</strain>
    </source>
</reference>
<dbReference type="EMBL" id="JAWXXP010000001">
    <property type="protein sequence ID" value="MDX5994752.1"/>
    <property type="molecule type" value="Genomic_DNA"/>
</dbReference>
<dbReference type="RefSeq" id="WP_074681079.1">
    <property type="nucleotide sequence ID" value="NZ_CBCSET010000002.1"/>
</dbReference>
<evidence type="ECO:0008006" key="5">
    <source>
        <dbReference type="Google" id="ProtNLM"/>
    </source>
</evidence>
<keyword evidence="4" id="KW-1185">Reference proteome</keyword>
<evidence type="ECO:0000313" key="2">
    <source>
        <dbReference type="EMBL" id="SDF38051.1"/>
    </source>
</evidence>
<dbReference type="PROSITE" id="PS51257">
    <property type="entry name" value="PROKAR_LIPOPROTEIN"/>
    <property type="match status" value="1"/>
</dbReference>
<protein>
    <recommendedName>
        <fullName evidence="5">Lipoprotein</fullName>
    </recommendedName>
</protein>
<evidence type="ECO:0000313" key="4">
    <source>
        <dbReference type="Proteomes" id="UP001278050"/>
    </source>
</evidence>
<gene>
    <name evidence="2" type="ORF">SAMN05216575_107185</name>
    <name evidence="1" type="ORF">SIM71_22040</name>
</gene>
<dbReference type="Proteomes" id="UP000182413">
    <property type="component" value="Unassembled WGS sequence"/>
</dbReference>
<dbReference type="Proteomes" id="UP001278050">
    <property type="component" value="Unassembled WGS sequence"/>
</dbReference>
<dbReference type="AlphaFoldDB" id="A0A1G7KLR8"/>
<evidence type="ECO:0000313" key="1">
    <source>
        <dbReference type="EMBL" id="MDX5994752.1"/>
    </source>
</evidence>
<reference evidence="1 4" key="2">
    <citation type="submission" date="2023-11" db="EMBL/GenBank/DDBJ databases">
        <title>MicrobeMod: A computational toolkit for identifying prokaryotic methylation and restriction-modification with nanopore sequencing.</title>
        <authorList>
            <person name="Crits-Christoph A."/>
            <person name="Kang S.C."/>
            <person name="Lee H."/>
            <person name="Ostrov N."/>
        </authorList>
    </citation>
    <scope>NUCLEOTIDE SEQUENCE [LARGE SCALE GENOMIC DNA]</scope>
    <source>
        <strain evidence="1 4">ATCC BAA-571</strain>
    </source>
</reference>
<accession>A0A1G7KLR8</accession>
<sequence length="311" mass="34311">MNVRRIMLLGSLALLGACKEERLVLHFEQPVTSGWGIDAAYEHAILGGLKNAGIDSSQATLSTRDSGKVVAVSFPEDALGQQQQASLTTYFNDLLKARTEAQQVRLHIKQQEPEQAEGDPLSDAARMLQEKANKMRPIFTSRISSFDTPRLTYQEQEKPGIRLYESSQVRCQVTLGLESPLPHIDYQLNLPGESSSTSMLNQLLGLQSFRLPSSMTIGKSDLDQAVADGHYTYKLITSPNARNKQADELVFFFGELGDVVHSGGATTTDLGQFESVCLERVIAAGRPFTFHYGNSLDRLVAVDYLFSEQAH</sequence>
<proteinExistence type="predicted"/>
<organism evidence="2 3">
    <name type="scientific">Ectopseudomonas alcaliphila</name>
    <dbReference type="NCBI Taxonomy" id="101564"/>
    <lineage>
        <taxon>Bacteria</taxon>
        <taxon>Pseudomonadati</taxon>
        <taxon>Pseudomonadota</taxon>
        <taxon>Gammaproteobacteria</taxon>
        <taxon>Pseudomonadales</taxon>
        <taxon>Pseudomonadaceae</taxon>
        <taxon>Ectopseudomonas</taxon>
    </lineage>
</organism>
<dbReference type="OrthoDB" id="7060267at2"/>
<dbReference type="EMBL" id="FNAE01000007">
    <property type="protein sequence ID" value="SDF38051.1"/>
    <property type="molecule type" value="Genomic_DNA"/>
</dbReference>
<evidence type="ECO:0000313" key="3">
    <source>
        <dbReference type="Proteomes" id="UP000182413"/>
    </source>
</evidence>
<name>A0A1G7KLR8_9GAMM</name>